<proteinExistence type="predicted"/>
<dbReference type="Pfam" id="PF09839">
    <property type="entry name" value="DUF2066"/>
    <property type="match status" value="1"/>
</dbReference>
<gene>
    <name evidence="2" type="ORF">F3N42_03415</name>
</gene>
<comment type="caution">
    <text evidence="2">The sequence shown here is derived from an EMBL/GenBank/DDBJ whole genome shotgun (WGS) entry which is preliminary data.</text>
</comment>
<sequence>MGRLRAVRGNGRIWYRICRFRKTTLPFPRGTSRMRILHLSVLAFAIVFSSMATAVDLYSGAAEVPAQGDAERRTATPDALINVLQKQSGRWDIPLEPALESALADPDALLVAFQYREDQILRPGGLTEDRLMLVASFVPAAVDRLVREMQLPRWRPQREPVVAWVVVEDNGGRELQPVEYEDAWAAMARIAELRGLPLAWPELDEELRQSLDLQLLWGGYADQLLASGAATDGVVIIAARREGTEWNVRFNWEDGDNVAAWRTRSTDLVQALVDGTHQLVDHVAAAHSIGPAGLVATRTSMRVTGLESADDYAKVLSYLQDLGLVDDLRVMGAGPDGVRLDVALNADASYLAQAIRSDGVLEAGDQPDQYRLRRPEREPAVPLEPGSIDAPPADEAGEDKAPGS</sequence>
<dbReference type="Proteomes" id="UP000325372">
    <property type="component" value="Unassembled WGS sequence"/>
</dbReference>
<dbReference type="EMBL" id="VYXP01000002">
    <property type="protein sequence ID" value="KAA9133411.1"/>
    <property type="molecule type" value="Genomic_DNA"/>
</dbReference>
<protein>
    <submittedName>
        <fullName evidence="2">DUF2066 domain-containing protein</fullName>
    </submittedName>
</protein>
<accession>A0A5N0TFL4</accession>
<evidence type="ECO:0000313" key="3">
    <source>
        <dbReference type="Proteomes" id="UP000325372"/>
    </source>
</evidence>
<evidence type="ECO:0000256" key="1">
    <source>
        <dbReference type="SAM" id="MobiDB-lite"/>
    </source>
</evidence>
<feature type="region of interest" description="Disordered" evidence="1">
    <location>
        <begin position="362"/>
        <end position="404"/>
    </location>
</feature>
<dbReference type="AlphaFoldDB" id="A0A5N0TFL4"/>
<feature type="compositionally biased region" description="Basic and acidic residues" evidence="1">
    <location>
        <begin position="368"/>
        <end position="379"/>
    </location>
</feature>
<keyword evidence="3" id="KW-1185">Reference proteome</keyword>
<evidence type="ECO:0000313" key="2">
    <source>
        <dbReference type="EMBL" id="KAA9133411.1"/>
    </source>
</evidence>
<dbReference type="InterPro" id="IPR018642">
    <property type="entry name" value="DUF2066"/>
</dbReference>
<organism evidence="2 3">
    <name type="scientific">Marinihelvus fidelis</name>
    <dbReference type="NCBI Taxonomy" id="2613842"/>
    <lineage>
        <taxon>Bacteria</taxon>
        <taxon>Pseudomonadati</taxon>
        <taxon>Pseudomonadota</taxon>
        <taxon>Gammaproteobacteria</taxon>
        <taxon>Chromatiales</taxon>
        <taxon>Wenzhouxiangellaceae</taxon>
        <taxon>Marinihelvus</taxon>
    </lineage>
</organism>
<reference evidence="2 3" key="1">
    <citation type="submission" date="2019-09" db="EMBL/GenBank/DDBJ databases">
        <title>Wenzhouxiangella sp. Genome sequencing and assembly.</title>
        <authorList>
            <person name="Zhang R."/>
        </authorList>
    </citation>
    <scope>NUCLEOTIDE SEQUENCE [LARGE SCALE GENOMIC DNA]</scope>
    <source>
        <strain evidence="2 3">W260</strain>
    </source>
</reference>
<name>A0A5N0TFL4_9GAMM</name>